<evidence type="ECO:0000313" key="2">
    <source>
        <dbReference type="Proteomes" id="UP001314170"/>
    </source>
</evidence>
<reference evidence="1 2" key="1">
    <citation type="submission" date="2024-01" db="EMBL/GenBank/DDBJ databases">
        <authorList>
            <person name="Waweru B."/>
        </authorList>
    </citation>
    <scope>NUCLEOTIDE SEQUENCE [LARGE SCALE GENOMIC DNA]</scope>
</reference>
<accession>A0AAV1SNV2</accession>
<organism evidence="1 2">
    <name type="scientific">Dovyalis caffra</name>
    <dbReference type="NCBI Taxonomy" id="77055"/>
    <lineage>
        <taxon>Eukaryota</taxon>
        <taxon>Viridiplantae</taxon>
        <taxon>Streptophyta</taxon>
        <taxon>Embryophyta</taxon>
        <taxon>Tracheophyta</taxon>
        <taxon>Spermatophyta</taxon>
        <taxon>Magnoliopsida</taxon>
        <taxon>eudicotyledons</taxon>
        <taxon>Gunneridae</taxon>
        <taxon>Pentapetalae</taxon>
        <taxon>rosids</taxon>
        <taxon>fabids</taxon>
        <taxon>Malpighiales</taxon>
        <taxon>Salicaceae</taxon>
        <taxon>Flacourtieae</taxon>
        <taxon>Dovyalis</taxon>
    </lineage>
</organism>
<dbReference type="EMBL" id="CAWUPB010001194">
    <property type="protein sequence ID" value="CAK7353448.1"/>
    <property type="molecule type" value="Genomic_DNA"/>
</dbReference>
<keyword evidence="2" id="KW-1185">Reference proteome</keyword>
<dbReference type="AlphaFoldDB" id="A0AAV1SNV2"/>
<gene>
    <name evidence="1" type="ORF">DCAF_LOCUS24733</name>
</gene>
<dbReference type="Proteomes" id="UP001314170">
    <property type="component" value="Unassembled WGS sequence"/>
</dbReference>
<evidence type="ECO:0000313" key="1">
    <source>
        <dbReference type="EMBL" id="CAK7353448.1"/>
    </source>
</evidence>
<proteinExistence type="predicted"/>
<name>A0AAV1SNV2_9ROSI</name>
<protein>
    <submittedName>
        <fullName evidence="1">Uncharacterized protein</fullName>
    </submittedName>
</protein>
<comment type="caution">
    <text evidence="1">The sequence shown here is derived from an EMBL/GenBank/DDBJ whole genome shotgun (WGS) entry which is preliminary data.</text>
</comment>
<sequence length="86" mass="9798">MTRDDYHDNGNNICLSPEWSVLCSFIVVCDLLGRRSKRQDLFSELEELGDLGSKYLLVVFRVMFNDLEGTPPAKSRQILGNAYTLI</sequence>